<comment type="caution">
    <text evidence="1">The sequence shown here is derived from an EMBL/GenBank/DDBJ whole genome shotgun (WGS) entry which is preliminary data.</text>
</comment>
<reference evidence="1 2" key="1">
    <citation type="journal article" date="2020" name="Microorganisms">
        <title>Osmotic Adaptation and Compatible Solute Biosynthesis of Phototrophic Bacteria as Revealed from Genome Analyses.</title>
        <authorList>
            <person name="Imhoff J.F."/>
            <person name="Rahn T."/>
            <person name="Kunzel S."/>
            <person name="Keller A."/>
            <person name="Neulinger S.C."/>
        </authorList>
    </citation>
    <scope>NUCLEOTIDE SEQUENCE [LARGE SCALE GENOMIC DNA]</scope>
    <source>
        <strain evidence="1 2">DSM 9895</strain>
    </source>
</reference>
<organism evidence="1 2">
    <name type="scientific">Rhodovibrio sodomensis</name>
    <dbReference type="NCBI Taxonomy" id="1088"/>
    <lineage>
        <taxon>Bacteria</taxon>
        <taxon>Pseudomonadati</taxon>
        <taxon>Pseudomonadota</taxon>
        <taxon>Alphaproteobacteria</taxon>
        <taxon>Rhodospirillales</taxon>
        <taxon>Rhodovibrionaceae</taxon>
        <taxon>Rhodovibrio</taxon>
    </lineage>
</organism>
<proteinExistence type="predicted"/>
<sequence length="235" mass="26387">MSVTVLPCRVELQTVGVSLNRRPEFERTHKPRLWQRNNADQLKLIDWLTGHAPDWQDTARITGYGAEDVRLPGQAPIRRTVFYVTHWLIFQAAQHAREFREWQRNQEIRVAQRSHLLASAETYCEDCGGTITRQHRTEASRVGPVEIAYTAAFPRCAACDGDAGVLISADDQDVWREVAIKRLVRAALDLPGGLSDMSAAADRPALIHIACTPRTSDAEILGQLDTLRLPFLGPR</sequence>
<keyword evidence="2" id="KW-1185">Reference proteome</keyword>
<gene>
    <name evidence="1" type="ORF">CKO28_03080</name>
</gene>
<protein>
    <submittedName>
        <fullName evidence="1">Uncharacterized protein</fullName>
    </submittedName>
</protein>
<evidence type="ECO:0000313" key="1">
    <source>
        <dbReference type="EMBL" id="MBK1667027.1"/>
    </source>
</evidence>
<dbReference type="RefSeq" id="WP_200339089.1">
    <property type="nucleotide sequence ID" value="NZ_NRRL01000003.1"/>
</dbReference>
<dbReference type="Proteomes" id="UP001296873">
    <property type="component" value="Unassembled WGS sequence"/>
</dbReference>
<accession>A0ABS1DAT0</accession>
<evidence type="ECO:0000313" key="2">
    <source>
        <dbReference type="Proteomes" id="UP001296873"/>
    </source>
</evidence>
<dbReference type="EMBL" id="NRRL01000003">
    <property type="protein sequence ID" value="MBK1667027.1"/>
    <property type="molecule type" value="Genomic_DNA"/>
</dbReference>
<name>A0ABS1DAT0_9PROT</name>